<proteinExistence type="predicted"/>
<gene>
    <name evidence="2" type="ORF">Xbud_02827</name>
</gene>
<feature type="compositionally biased region" description="Pro residues" evidence="1">
    <location>
        <begin position="116"/>
        <end position="126"/>
    </location>
</feature>
<dbReference type="Proteomes" id="UP000225833">
    <property type="component" value="Unassembled WGS sequence"/>
</dbReference>
<sequence>MSMSLMAKAMSIRVGNPLRKLVLIKLADNANDKGECWPSYQHIADHCECSKSAVRSHIGVLIKMGLLTKENRLGNHNGKGNASNVYYLNLSADPVSPKSIPPVPLAGSPMPSADTPVPPNGRPPMPSDGTRISHSFEPVKESVKEPIKPQGAGQEKQAKKSVFDPLTAKPENVSAEMWADWVTFRQEIRKPLTETSCRQQARQLAGCTHPDEVICTSIANSWQGLFPDKQKSGRQPQVNTHSGFEHKCYESHGASWTKNL</sequence>
<dbReference type="EMBL" id="NIBS01000017">
    <property type="protein sequence ID" value="PHM25759.1"/>
    <property type="molecule type" value="Genomic_DNA"/>
</dbReference>
<evidence type="ECO:0000313" key="3">
    <source>
        <dbReference type="Proteomes" id="UP000225833"/>
    </source>
</evidence>
<evidence type="ECO:0000256" key="1">
    <source>
        <dbReference type="SAM" id="MobiDB-lite"/>
    </source>
</evidence>
<dbReference type="SUPFAM" id="SSF46785">
    <property type="entry name" value="Winged helix' DNA-binding domain"/>
    <property type="match status" value="1"/>
</dbReference>
<organism evidence="2 3">
    <name type="scientific">Xenorhabdus budapestensis</name>
    <dbReference type="NCBI Taxonomy" id="290110"/>
    <lineage>
        <taxon>Bacteria</taxon>
        <taxon>Pseudomonadati</taxon>
        <taxon>Pseudomonadota</taxon>
        <taxon>Gammaproteobacteria</taxon>
        <taxon>Enterobacterales</taxon>
        <taxon>Morganellaceae</taxon>
        <taxon>Xenorhabdus</taxon>
    </lineage>
</organism>
<evidence type="ECO:0000313" key="2">
    <source>
        <dbReference type="EMBL" id="PHM25759.1"/>
    </source>
</evidence>
<accession>A0A2D0IV53</accession>
<dbReference type="Pfam" id="PF13730">
    <property type="entry name" value="HTH_36"/>
    <property type="match status" value="1"/>
</dbReference>
<dbReference type="AlphaFoldDB" id="A0A2D0IV53"/>
<dbReference type="Gene3D" id="1.10.10.10">
    <property type="entry name" value="Winged helix-like DNA-binding domain superfamily/Winged helix DNA-binding domain"/>
    <property type="match status" value="1"/>
</dbReference>
<protein>
    <submittedName>
        <fullName evidence="2">Transcriptional regulator</fullName>
    </submittedName>
</protein>
<comment type="caution">
    <text evidence="2">The sequence shown here is derived from an EMBL/GenBank/DDBJ whole genome shotgun (WGS) entry which is preliminary data.</text>
</comment>
<reference evidence="2 3" key="1">
    <citation type="journal article" date="2017" name="Nat. Microbiol.">
        <title>Natural product diversity associated with the nematode symbionts Photorhabdus and Xenorhabdus.</title>
        <authorList>
            <person name="Tobias N.J."/>
            <person name="Wolff H."/>
            <person name="Djahanschiri B."/>
            <person name="Grundmann F."/>
            <person name="Kronenwerth M."/>
            <person name="Shi Y.M."/>
            <person name="Simonyi S."/>
            <person name="Grun P."/>
            <person name="Shapiro-Ilan D."/>
            <person name="Pidot S.J."/>
            <person name="Stinear T.P."/>
            <person name="Ebersberger I."/>
            <person name="Bode H.B."/>
        </authorList>
    </citation>
    <scope>NUCLEOTIDE SEQUENCE [LARGE SCALE GENOMIC DNA]</scope>
    <source>
        <strain evidence="2 3">DSM 16342</strain>
    </source>
</reference>
<feature type="region of interest" description="Disordered" evidence="1">
    <location>
        <begin position="99"/>
        <end position="161"/>
    </location>
</feature>
<name>A0A2D0IV53_XENBU</name>
<dbReference type="OrthoDB" id="9151463at2"/>
<dbReference type="InterPro" id="IPR036390">
    <property type="entry name" value="WH_DNA-bd_sf"/>
</dbReference>
<dbReference type="RefSeq" id="WP_099136629.1">
    <property type="nucleotide sequence ID" value="NZ_CAWNNJ010000079.1"/>
</dbReference>
<dbReference type="InterPro" id="IPR036388">
    <property type="entry name" value="WH-like_DNA-bd_sf"/>
</dbReference>
<feature type="compositionally biased region" description="Basic and acidic residues" evidence="1">
    <location>
        <begin position="137"/>
        <end position="147"/>
    </location>
</feature>